<comment type="caution">
    <text evidence="1">The sequence shown here is derived from an EMBL/GenBank/DDBJ whole genome shotgun (WGS) entry which is preliminary data.</text>
</comment>
<accession>A0ACC3D486</accession>
<evidence type="ECO:0000313" key="2">
    <source>
        <dbReference type="Proteomes" id="UP001186974"/>
    </source>
</evidence>
<dbReference type="Proteomes" id="UP001186974">
    <property type="component" value="Unassembled WGS sequence"/>
</dbReference>
<sequence>MNAWQDSLANGNGLYNNHNYLDNSMFNPNGNIDPTQIHNAQLQQGMQNGAMRNQSPAFQNPQYQVNPVVPSKRPRPSEDSIAASPRQHPGHLNLSRSQTPQQGGYPGFQGGQHGGQQLQAPTPYQHLQQTPSHNATPSPTMQNQQFRPPNSAQRVQTASPNQFPQPQQGLGMSPQNHSAPRVNTPQNQGFQMGGMDYMGGTSMPQGYSQNFGG</sequence>
<protein>
    <submittedName>
        <fullName evidence="1">Uncharacterized protein</fullName>
    </submittedName>
</protein>
<feature type="non-terminal residue" evidence="1">
    <location>
        <position position="213"/>
    </location>
</feature>
<proteinExistence type="predicted"/>
<gene>
    <name evidence="1" type="ORF">LTS18_005867</name>
</gene>
<evidence type="ECO:0000313" key="1">
    <source>
        <dbReference type="EMBL" id="KAK3061587.1"/>
    </source>
</evidence>
<organism evidence="1 2">
    <name type="scientific">Coniosporium uncinatum</name>
    <dbReference type="NCBI Taxonomy" id="93489"/>
    <lineage>
        <taxon>Eukaryota</taxon>
        <taxon>Fungi</taxon>
        <taxon>Dikarya</taxon>
        <taxon>Ascomycota</taxon>
        <taxon>Pezizomycotina</taxon>
        <taxon>Dothideomycetes</taxon>
        <taxon>Dothideomycetes incertae sedis</taxon>
        <taxon>Coniosporium</taxon>
    </lineage>
</organism>
<dbReference type="EMBL" id="JAWDJW010007745">
    <property type="protein sequence ID" value="KAK3061587.1"/>
    <property type="molecule type" value="Genomic_DNA"/>
</dbReference>
<reference evidence="1" key="1">
    <citation type="submission" date="2024-09" db="EMBL/GenBank/DDBJ databases">
        <title>Black Yeasts Isolated from many extreme environments.</title>
        <authorList>
            <person name="Coleine C."/>
            <person name="Stajich J.E."/>
            <person name="Selbmann L."/>
        </authorList>
    </citation>
    <scope>NUCLEOTIDE SEQUENCE</scope>
    <source>
        <strain evidence="1">CCFEE 5737</strain>
    </source>
</reference>
<name>A0ACC3D486_9PEZI</name>
<keyword evidence="2" id="KW-1185">Reference proteome</keyword>